<feature type="compositionally biased region" description="Basic and acidic residues" evidence="3">
    <location>
        <begin position="1"/>
        <end position="23"/>
    </location>
</feature>
<dbReference type="GO" id="GO:0016614">
    <property type="term" value="F:oxidoreductase activity, acting on CH-OH group of donors"/>
    <property type="evidence" value="ECO:0007669"/>
    <property type="project" value="UniProtKB-ARBA"/>
</dbReference>
<reference evidence="4 5" key="1">
    <citation type="submission" date="2017-09" db="EMBL/GenBank/DDBJ databases">
        <title>Complete genome sequence of Oxytococcus suis strain ZY16052.</title>
        <authorList>
            <person name="Li F."/>
        </authorList>
    </citation>
    <scope>NUCLEOTIDE SEQUENCE [LARGE SCALE GENOMIC DNA]</scope>
    <source>
        <strain evidence="4 5">ZY16052</strain>
    </source>
</reference>
<keyword evidence="5" id="KW-1185">Reference proteome</keyword>
<dbReference type="Gene3D" id="3.40.50.720">
    <property type="entry name" value="NAD(P)-binding Rossmann-like Domain"/>
    <property type="match status" value="1"/>
</dbReference>
<dbReference type="Proteomes" id="UP000263232">
    <property type="component" value="Chromosome"/>
</dbReference>
<dbReference type="PRINTS" id="PR00081">
    <property type="entry name" value="GDHRDH"/>
</dbReference>
<evidence type="ECO:0000256" key="3">
    <source>
        <dbReference type="SAM" id="MobiDB-lite"/>
    </source>
</evidence>
<proteinExistence type="inferred from homology"/>
<dbReference type="FunFam" id="3.40.50.720:FF:000097">
    <property type="entry name" value="SDR family oxidoreductase"/>
    <property type="match status" value="1"/>
</dbReference>
<accession>A0A347WLW1</accession>
<feature type="region of interest" description="Disordered" evidence="3">
    <location>
        <begin position="1"/>
        <end position="29"/>
    </location>
</feature>
<dbReference type="PANTHER" id="PTHR48107">
    <property type="entry name" value="NADPH-DEPENDENT ALDEHYDE REDUCTASE-LIKE PROTEIN, CHLOROPLASTIC-RELATED"/>
    <property type="match status" value="1"/>
</dbReference>
<evidence type="ECO:0000313" key="5">
    <source>
        <dbReference type="Proteomes" id="UP000263232"/>
    </source>
</evidence>
<keyword evidence="2" id="KW-0560">Oxidoreductase</keyword>
<dbReference type="PANTHER" id="PTHR48107:SF16">
    <property type="entry name" value="NADPH-DEPENDENT ALDEHYDE REDUCTASE 1, CHLOROPLASTIC"/>
    <property type="match status" value="1"/>
</dbReference>
<dbReference type="SUPFAM" id="SSF51735">
    <property type="entry name" value="NAD(P)-binding Rossmann-fold domains"/>
    <property type="match status" value="1"/>
</dbReference>
<dbReference type="InterPro" id="IPR002347">
    <property type="entry name" value="SDR_fam"/>
</dbReference>
<dbReference type="KEGG" id="abae:CL176_08675"/>
<dbReference type="RefSeq" id="WP_118990965.1">
    <property type="nucleotide sequence ID" value="NZ_CP023434.1"/>
</dbReference>
<protein>
    <submittedName>
        <fullName evidence="4">NAD(P)-dependent dehydrogenase</fullName>
    </submittedName>
</protein>
<evidence type="ECO:0000256" key="2">
    <source>
        <dbReference type="ARBA" id="ARBA00023002"/>
    </source>
</evidence>
<evidence type="ECO:0000256" key="1">
    <source>
        <dbReference type="ARBA" id="ARBA00006484"/>
    </source>
</evidence>
<gene>
    <name evidence="4" type="ORF">CL176_08675</name>
</gene>
<sequence length="297" mass="31843">MAQENLKDPRHMYREEGYPEQESKSPAVQAEMTPLPDCGEASYQGTGKLKGRHALVTGGDSGIGRAAAIAFAREGADVVVHYLAGEEADAEETVKLIEEAGQRGKAIQGDFRQAGEASRVFKKALDFLGEIDILVLNAAQQFARKSLSELSMEQVNDTFQVNIISMFEMIKEAEPHLAAGSSIITTTSVQSFEPSETLLDYAATNSAVSSLTVSLAKYFSDKGVRANSVAPGPIWTALQLDGGKLPGELEKFGQNSLMKRAGQPVELAPVYVFLASEDSSYVTGQIYGVTGGQNIDL</sequence>
<evidence type="ECO:0000313" key="4">
    <source>
        <dbReference type="EMBL" id="AXY26068.1"/>
    </source>
</evidence>
<dbReference type="Pfam" id="PF13561">
    <property type="entry name" value="adh_short_C2"/>
    <property type="match status" value="1"/>
</dbReference>
<dbReference type="OrthoDB" id="9805904at2"/>
<name>A0A347WLW1_9LACT</name>
<dbReference type="AlphaFoldDB" id="A0A347WLW1"/>
<dbReference type="EMBL" id="CP023434">
    <property type="protein sequence ID" value="AXY26068.1"/>
    <property type="molecule type" value="Genomic_DNA"/>
</dbReference>
<comment type="similarity">
    <text evidence="1">Belongs to the short-chain dehydrogenases/reductases (SDR) family.</text>
</comment>
<dbReference type="InterPro" id="IPR036291">
    <property type="entry name" value="NAD(P)-bd_dom_sf"/>
</dbReference>
<organism evidence="4 5">
    <name type="scientific">Suicoccus acidiformans</name>
    <dbReference type="NCBI Taxonomy" id="2036206"/>
    <lineage>
        <taxon>Bacteria</taxon>
        <taxon>Bacillati</taxon>
        <taxon>Bacillota</taxon>
        <taxon>Bacilli</taxon>
        <taxon>Lactobacillales</taxon>
        <taxon>Aerococcaceae</taxon>
        <taxon>Suicoccus</taxon>
    </lineage>
</organism>